<dbReference type="HAMAP" id="MF_00674">
    <property type="entry name" value="UPF0251"/>
    <property type="match status" value="1"/>
</dbReference>
<comment type="similarity">
    <text evidence="1 2">Belongs to the UPF0251 family.</text>
</comment>
<keyword evidence="4" id="KW-1185">Reference proteome</keyword>
<dbReference type="PANTHER" id="PTHR37478:SF2">
    <property type="entry name" value="UPF0251 PROTEIN TK0562"/>
    <property type="match status" value="1"/>
</dbReference>
<dbReference type="PANTHER" id="PTHR37478">
    <property type="match status" value="1"/>
</dbReference>
<dbReference type="Pfam" id="PF02001">
    <property type="entry name" value="DUF134"/>
    <property type="match status" value="1"/>
</dbReference>
<dbReference type="RefSeq" id="WP_386807996.1">
    <property type="nucleotide sequence ID" value="NZ_JBHTMV010000003.1"/>
</dbReference>
<dbReference type="Proteomes" id="UP001597241">
    <property type="component" value="Unassembled WGS sequence"/>
</dbReference>
<gene>
    <name evidence="3" type="ORF">ACFQ5N_04185</name>
</gene>
<organism evidence="3 4">
    <name type="scientific">Lutibacter holmesii</name>
    <dbReference type="NCBI Taxonomy" id="1137985"/>
    <lineage>
        <taxon>Bacteria</taxon>
        <taxon>Pseudomonadati</taxon>
        <taxon>Bacteroidota</taxon>
        <taxon>Flavobacteriia</taxon>
        <taxon>Flavobacteriales</taxon>
        <taxon>Flavobacteriaceae</taxon>
        <taxon>Lutibacter</taxon>
    </lineage>
</organism>
<reference evidence="4" key="1">
    <citation type="journal article" date="2019" name="Int. J. Syst. Evol. Microbiol.">
        <title>The Global Catalogue of Microorganisms (GCM) 10K type strain sequencing project: providing services to taxonomists for standard genome sequencing and annotation.</title>
        <authorList>
            <consortium name="The Broad Institute Genomics Platform"/>
            <consortium name="The Broad Institute Genome Sequencing Center for Infectious Disease"/>
            <person name="Wu L."/>
            <person name="Ma J."/>
        </authorList>
    </citation>
    <scope>NUCLEOTIDE SEQUENCE [LARGE SCALE GENOMIC DNA]</scope>
    <source>
        <strain evidence="4">CCUG 62221</strain>
    </source>
</reference>
<evidence type="ECO:0000256" key="2">
    <source>
        <dbReference type="HAMAP-Rule" id="MF_00674"/>
    </source>
</evidence>
<name>A0ABW3WLC8_9FLAO</name>
<sequence>MARPEKNRKVSQPPIMKGFKPYGIPRCKLETVQLTLEEYESIRLVNYEMLPQKDAAVHMNVSRPTLTRIYNKALKNISKAFIEGKAIEIEGGNYEFDKAWSRCKNCHNLVEGEHHKAKCKNKKNCKSKGLKKLNI</sequence>
<evidence type="ECO:0000313" key="4">
    <source>
        <dbReference type="Proteomes" id="UP001597241"/>
    </source>
</evidence>
<dbReference type="EMBL" id="JBHTMV010000003">
    <property type="protein sequence ID" value="MFD1293029.1"/>
    <property type="molecule type" value="Genomic_DNA"/>
</dbReference>
<accession>A0ABW3WLC8</accession>
<comment type="caution">
    <text evidence="3">The sequence shown here is derived from an EMBL/GenBank/DDBJ whole genome shotgun (WGS) entry which is preliminary data.</text>
</comment>
<dbReference type="InterPro" id="IPR002852">
    <property type="entry name" value="UPF0251"/>
</dbReference>
<evidence type="ECO:0000256" key="1">
    <source>
        <dbReference type="ARBA" id="ARBA00009350"/>
    </source>
</evidence>
<proteinExistence type="inferred from homology"/>
<protein>
    <recommendedName>
        <fullName evidence="2">UPF0251 protein ACFQ5N_04185</fullName>
    </recommendedName>
</protein>
<evidence type="ECO:0000313" key="3">
    <source>
        <dbReference type="EMBL" id="MFD1293029.1"/>
    </source>
</evidence>